<accession>A0A6N2KBW9</accession>
<gene>
    <name evidence="1" type="ORF">SVIM_LOCUS8328</name>
</gene>
<dbReference type="AlphaFoldDB" id="A0A6N2KBW9"/>
<evidence type="ECO:0000313" key="1">
    <source>
        <dbReference type="EMBL" id="VFU20815.1"/>
    </source>
</evidence>
<organism evidence="1">
    <name type="scientific">Salix viminalis</name>
    <name type="common">Common osier</name>
    <name type="synonym">Basket willow</name>
    <dbReference type="NCBI Taxonomy" id="40686"/>
    <lineage>
        <taxon>Eukaryota</taxon>
        <taxon>Viridiplantae</taxon>
        <taxon>Streptophyta</taxon>
        <taxon>Embryophyta</taxon>
        <taxon>Tracheophyta</taxon>
        <taxon>Spermatophyta</taxon>
        <taxon>Magnoliopsida</taxon>
        <taxon>eudicotyledons</taxon>
        <taxon>Gunneridae</taxon>
        <taxon>Pentapetalae</taxon>
        <taxon>rosids</taxon>
        <taxon>fabids</taxon>
        <taxon>Malpighiales</taxon>
        <taxon>Salicaceae</taxon>
        <taxon>Saliceae</taxon>
        <taxon>Salix</taxon>
    </lineage>
</organism>
<dbReference type="EMBL" id="CAADRP010000001">
    <property type="protein sequence ID" value="VFU20815.1"/>
    <property type="molecule type" value="Genomic_DNA"/>
</dbReference>
<protein>
    <submittedName>
        <fullName evidence="1">Uncharacterized protein</fullName>
    </submittedName>
</protein>
<name>A0A6N2KBW9_SALVM</name>
<proteinExistence type="predicted"/>
<sequence length="86" mass="9462">MGLEFVGFTNEVLTHFRPSLWAPNHEDSLNQDAAAGFGDNPKLIESNVREGKWLVGMRDKPFLSDCHGIGSFTPCALIERTALLSS</sequence>
<reference evidence="1" key="1">
    <citation type="submission" date="2019-03" db="EMBL/GenBank/DDBJ databases">
        <authorList>
            <person name="Mank J."/>
            <person name="Almeida P."/>
        </authorList>
    </citation>
    <scope>NUCLEOTIDE SEQUENCE</scope>
    <source>
        <strain evidence="1">78183</strain>
    </source>
</reference>